<accession>A0A9N9U4W7</accession>
<sequence>MIVYGRGLKVPRDRLNVFLSLYDVDLLLGSWLQDSDEEEIANVFRSKGIDWKFRIFLPYTSDYGHLPWIYIFDSWIFVFTQKKVGGELDTPVPSSLEDLRQLFSVETPVDKYVLDCGIGGRPPPRSPVIHVARCSHLNLFSPGENSRSTAENFMGRLKDMPLYLTIVEFLITANSFQWQVYDVLCCMSHCGWGSQGS</sequence>
<comment type="caution">
    <text evidence="1">The sequence shown here is derived from an EMBL/GenBank/DDBJ whole genome shotgun (WGS) entry which is preliminary data.</text>
</comment>
<dbReference type="OrthoDB" id="3909689at2759"/>
<evidence type="ECO:0000313" key="1">
    <source>
        <dbReference type="EMBL" id="CAG9973286.1"/>
    </source>
</evidence>
<protein>
    <submittedName>
        <fullName evidence="1">Uncharacterized protein</fullName>
    </submittedName>
</protein>
<dbReference type="Proteomes" id="UP000754883">
    <property type="component" value="Unassembled WGS sequence"/>
</dbReference>
<proteinExistence type="predicted"/>
<dbReference type="EMBL" id="CABFNO020001244">
    <property type="protein sequence ID" value="CAG9973286.1"/>
    <property type="molecule type" value="Genomic_DNA"/>
</dbReference>
<feature type="non-terminal residue" evidence="1">
    <location>
        <position position="1"/>
    </location>
</feature>
<gene>
    <name evidence="1" type="ORF">CBYS24578_00016335</name>
</gene>
<name>A0A9N9U4W7_9HYPO</name>
<keyword evidence="2" id="KW-1185">Reference proteome</keyword>
<dbReference type="AlphaFoldDB" id="A0A9N9U4W7"/>
<organism evidence="1 2">
    <name type="scientific">Clonostachys byssicola</name>
    <dbReference type="NCBI Taxonomy" id="160290"/>
    <lineage>
        <taxon>Eukaryota</taxon>
        <taxon>Fungi</taxon>
        <taxon>Dikarya</taxon>
        <taxon>Ascomycota</taxon>
        <taxon>Pezizomycotina</taxon>
        <taxon>Sordariomycetes</taxon>
        <taxon>Hypocreomycetidae</taxon>
        <taxon>Hypocreales</taxon>
        <taxon>Bionectriaceae</taxon>
        <taxon>Clonostachys</taxon>
    </lineage>
</organism>
<reference evidence="1" key="1">
    <citation type="submission" date="2021-10" db="EMBL/GenBank/DDBJ databases">
        <authorList>
            <person name="Piombo E."/>
        </authorList>
    </citation>
    <scope>NUCLEOTIDE SEQUENCE</scope>
</reference>
<evidence type="ECO:0000313" key="2">
    <source>
        <dbReference type="Proteomes" id="UP000754883"/>
    </source>
</evidence>